<dbReference type="EMBL" id="BRPK01000009">
    <property type="protein sequence ID" value="GLB41127.1"/>
    <property type="molecule type" value="Genomic_DNA"/>
</dbReference>
<dbReference type="Proteomes" id="UP001063166">
    <property type="component" value="Unassembled WGS sequence"/>
</dbReference>
<dbReference type="Pfam" id="PF03732">
    <property type="entry name" value="Retrotrans_gag"/>
    <property type="match status" value="1"/>
</dbReference>
<evidence type="ECO:0000256" key="1">
    <source>
        <dbReference type="SAM" id="MobiDB-lite"/>
    </source>
</evidence>
<evidence type="ECO:0000313" key="4">
    <source>
        <dbReference type="Proteomes" id="UP001063166"/>
    </source>
</evidence>
<name>A0A9P3UQC2_LYOSH</name>
<organism evidence="3 4">
    <name type="scientific">Lyophyllum shimeji</name>
    <name type="common">Hon-shimeji</name>
    <name type="synonym">Tricholoma shimeji</name>
    <dbReference type="NCBI Taxonomy" id="47721"/>
    <lineage>
        <taxon>Eukaryota</taxon>
        <taxon>Fungi</taxon>
        <taxon>Dikarya</taxon>
        <taxon>Basidiomycota</taxon>
        <taxon>Agaricomycotina</taxon>
        <taxon>Agaricomycetes</taxon>
        <taxon>Agaricomycetidae</taxon>
        <taxon>Agaricales</taxon>
        <taxon>Tricholomatineae</taxon>
        <taxon>Lyophyllaceae</taxon>
        <taxon>Lyophyllum</taxon>
    </lineage>
</organism>
<feature type="domain" description="Retrotransposon gag" evidence="2">
    <location>
        <begin position="165"/>
        <end position="238"/>
    </location>
</feature>
<evidence type="ECO:0000259" key="2">
    <source>
        <dbReference type="Pfam" id="PF03732"/>
    </source>
</evidence>
<proteinExistence type="predicted"/>
<accession>A0A9P3UQC2</accession>
<dbReference type="AlphaFoldDB" id="A0A9P3UQC2"/>
<dbReference type="PANTHER" id="PTHR15503:SF22">
    <property type="entry name" value="TRANSPOSON TY3-I GAG POLYPROTEIN"/>
    <property type="match status" value="1"/>
</dbReference>
<dbReference type="InterPro" id="IPR005162">
    <property type="entry name" value="Retrotrans_gag_dom"/>
</dbReference>
<comment type="caution">
    <text evidence="3">The sequence shown here is derived from an EMBL/GenBank/DDBJ whole genome shotgun (WGS) entry which is preliminary data.</text>
</comment>
<gene>
    <name evidence="3" type="ORF">LshimejAT787_0903420</name>
</gene>
<dbReference type="PANTHER" id="PTHR15503">
    <property type="entry name" value="LDOC1 RELATED"/>
    <property type="match status" value="1"/>
</dbReference>
<protein>
    <recommendedName>
        <fullName evidence="2">Retrotransposon gag domain-containing protein</fullName>
    </recommendedName>
</protein>
<keyword evidence="4" id="KW-1185">Reference proteome</keyword>
<dbReference type="OrthoDB" id="3686619at2759"/>
<dbReference type="InterPro" id="IPR032567">
    <property type="entry name" value="RTL1-rel"/>
</dbReference>
<feature type="region of interest" description="Disordered" evidence="1">
    <location>
        <begin position="344"/>
        <end position="372"/>
    </location>
</feature>
<reference evidence="3" key="1">
    <citation type="submission" date="2022-07" db="EMBL/GenBank/DDBJ databases">
        <title>The genome of Lyophyllum shimeji provides insight into the initial evolution of ectomycorrhizal fungal genome.</title>
        <authorList>
            <person name="Kobayashi Y."/>
            <person name="Shibata T."/>
            <person name="Hirakawa H."/>
            <person name="Shigenobu S."/>
            <person name="Nishiyama T."/>
            <person name="Yamada A."/>
            <person name="Hasebe M."/>
            <person name="Kawaguchi M."/>
        </authorList>
    </citation>
    <scope>NUCLEOTIDE SEQUENCE</scope>
    <source>
        <strain evidence="3">AT787</strain>
    </source>
</reference>
<evidence type="ECO:0000313" key="3">
    <source>
        <dbReference type="EMBL" id="GLB41127.1"/>
    </source>
</evidence>
<sequence>MQLEADAASQVPATDPEQDAWQRLVTLEGRLEYQAGQVTQILDSLNELRQFVEQHDVNSVPHDPGPTAVQPAADAQTPALVAPISAQPLMRAGDRLRPAPPDSFDGEREKGRAFINFCDLYMSLAPDAFPDEQTRINWALSYMKGGCTAHFAARALRHPLSHGGAPHFWSYTEFRAQFIAEFCPRDEKRKAATTLETSTYHQGSRSVDEYIDEFIDLAEEAQFPDGAQLVFRFRHGLDSRIEAKVAGMVDGRPLDECVQDWIDAARLVDYNNRANQDFRSAATKTRATPAPPPVPRNPGIPAFRALPAPPFRPAPVAAAPATPTAPVSPFPPAFLWISIFPSNASERPSSVTVARSPGTSHATARTNSTSAP</sequence>